<dbReference type="Gene3D" id="2.80.10.50">
    <property type="match status" value="2"/>
</dbReference>
<dbReference type="NCBIfam" id="TIGR02608">
    <property type="entry name" value="delta_60_rpt"/>
    <property type="match status" value="5"/>
</dbReference>
<dbReference type="EMBL" id="MSTI01000123">
    <property type="protein sequence ID" value="OLV16893.1"/>
    <property type="molecule type" value="Genomic_DNA"/>
</dbReference>
<evidence type="ECO:0000313" key="3">
    <source>
        <dbReference type="Proteomes" id="UP000186607"/>
    </source>
</evidence>
<feature type="region of interest" description="Disordered" evidence="1">
    <location>
        <begin position="43"/>
        <end position="83"/>
    </location>
</feature>
<proteinExistence type="predicted"/>
<name>A0A1U7NVE0_9DEIO</name>
<dbReference type="STRING" id="249408.BOO71_0010546"/>
<dbReference type="SUPFAM" id="SSF101898">
    <property type="entry name" value="NHL repeat"/>
    <property type="match status" value="1"/>
</dbReference>
<reference evidence="2 3" key="1">
    <citation type="submission" date="2017-01" db="EMBL/GenBank/DDBJ databases">
        <title>Genome Analysis of Deinococcus marmoris KOPRI26562.</title>
        <authorList>
            <person name="Kim J.H."/>
            <person name="Oh H.-M."/>
        </authorList>
    </citation>
    <scope>NUCLEOTIDE SEQUENCE [LARGE SCALE GENOMIC DNA]</scope>
    <source>
        <strain evidence="2 3">KOPRI26562</strain>
    </source>
</reference>
<gene>
    <name evidence="2" type="ORF">BOO71_0010546</name>
</gene>
<accession>A0A1U7NVE0</accession>
<dbReference type="OrthoDB" id="9757552at2"/>
<dbReference type="InterPro" id="IPR013431">
    <property type="entry name" value="Delta_60_rpt"/>
</dbReference>
<dbReference type="Proteomes" id="UP000186607">
    <property type="component" value="Unassembled WGS sequence"/>
</dbReference>
<organism evidence="2 3">
    <name type="scientific">Deinococcus marmoris</name>
    <dbReference type="NCBI Taxonomy" id="249408"/>
    <lineage>
        <taxon>Bacteria</taxon>
        <taxon>Thermotogati</taxon>
        <taxon>Deinococcota</taxon>
        <taxon>Deinococci</taxon>
        <taxon>Deinococcales</taxon>
        <taxon>Deinococcaceae</taxon>
        <taxon>Deinococcus</taxon>
    </lineage>
</organism>
<dbReference type="Pfam" id="PF17164">
    <property type="entry name" value="DUF5122"/>
    <property type="match status" value="4"/>
</dbReference>
<dbReference type="RefSeq" id="WP_075834690.1">
    <property type="nucleotide sequence ID" value="NZ_MSTI01000123.1"/>
</dbReference>
<keyword evidence="3" id="KW-1185">Reference proteome</keyword>
<dbReference type="AlphaFoldDB" id="A0A1U7NVE0"/>
<sequence length="469" mass="49917">MQAKNHQLPDSHVLLPASVPTRRRSTGWLLLAAPLLFACGPSDTLLPTEKPPIEQPPKEEPPKEEPPKTPDPLPAGTLDTTFGTQGTANIGGLSAVTEPDGGVVYVSQDTDSKTFTLTRLRADGTTVKAPAVAGDLQLADSPEIGLRYSKHQILLRQQDGKMVLVGRRDTSLVILRFNVDLSLDSGFGSGGQAIFSVASHPFGSVNSVVQQADGKLVIAGSAGNGGSLTDVALVRLLPSGQPDTSFALGGLSVIALPSDGTTSTPTRNNSAESVVVQPAGKLVVFVSGQFEANEVPRIIRLNANGNLDTGFGKDGVVFTGANYPRMNQIALEADGSILNVGADGRVLTVPLIYRVSPDGKTVQRFDYPDQFARLQNPGDTAEFTDLKVQAGGKIYTSGYIRVYVSQDGGKTYNEDASNFLARLNADLTLDKTFGTGGILRTPLVFGDRLLEQPNKMLIYNTAQTVRYWR</sequence>
<feature type="compositionally biased region" description="Basic and acidic residues" evidence="1">
    <location>
        <begin position="56"/>
        <end position="68"/>
    </location>
</feature>
<protein>
    <submittedName>
        <fullName evidence="2">Hemolysin-type calcium-binding region</fullName>
    </submittedName>
</protein>
<evidence type="ECO:0000256" key="1">
    <source>
        <dbReference type="SAM" id="MobiDB-lite"/>
    </source>
</evidence>
<comment type="caution">
    <text evidence="2">The sequence shown here is derived from an EMBL/GenBank/DDBJ whole genome shotgun (WGS) entry which is preliminary data.</text>
</comment>
<evidence type="ECO:0000313" key="2">
    <source>
        <dbReference type="EMBL" id="OLV16893.1"/>
    </source>
</evidence>